<evidence type="ECO:0000256" key="3">
    <source>
        <dbReference type="ARBA" id="ARBA00022517"/>
    </source>
</evidence>
<dbReference type="PANTHER" id="PTHR14211">
    <property type="entry name" value="GLIOMA SUPPRESSOR CANDIDATE REGION GENE 2"/>
    <property type="match status" value="1"/>
</dbReference>
<evidence type="ECO:0000313" key="8">
    <source>
        <dbReference type="Proteomes" id="UP000244722"/>
    </source>
</evidence>
<organism evidence="7 8">
    <name type="scientific">Tuber borchii</name>
    <name type="common">White truffle</name>
    <dbReference type="NCBI Taxonomy" id="42251"/>
    <lineage>
        <taxon>Eukaryota</taxon>
        <taxon>Fungi</taxon>
        <taxon>Dikarya</taxon>
        <taxon>Ascomycota</taxon>
        <taxon>Pezizomycotina</taxon>
        <taxon>Pezizomycetes</taxon>
        <taxon>Pezizales</taxon>
        <taxon>Tuberaceae</taxon>
        <taxon>Tuber</taxon>
    </lineage>
</organism>
<comment type="similarity">
    <text evidence="1 5">Belongs to the NOP53 family.</text>
</comment>
<dbReference type="EMBL" id="NESQ01000071">
    <property type="protein sequence ID" value="PUU80185.1"/>
    <property type="molecule type" value="Genomic_DNA"/>
</dbReference>
<sequence length="425" mass="47628">MASRQPSRKGKKAWRKNVDITDVSAGLESLREEIIQGGVVKEKADNQLFALDTTGDVAIAKSFAKKLKSDEILSSRSALPAIEGRKRAHSTAISSTRGTGILPVKKRRSNGVSYKDLDRLRSIATNPSSHHNPRDKDAPEMKIDYDPWATPIAAPEEKLAEKYQAKGLTFLEAPAVLKEPKTLKQPPISLAQTGKPVPAVRRPEAGISYNPEFEKWDALLQAEGEKAVEEEKKRLEEVKERERIKALAAIPEIEPASEGEGDGGSDGETPIVKRKQPERKTQAQRNKQLRRRAQELSTLRAKLAKKQAAELSLIRKYAKGADRQARALTLAKGRDVAAVEDDEKNPKLMRKRKFGKVGMGKAPLELQLPEELADSLRTLKPEGSLLRDRFRSLKERGVVESRARIVERRRYARKVSERWSYKDFK</sequence>
<evidence type="ECO:0000256" key="5">
    <source>
        <dbReference type="PIRNR" id="PIRNR017302"/>
    </source>
</evidence>
<feature type="compositionally biased region" description="Basic and acidic residues" evidence="6">
    <location>
        <begin position="132"/>
        <end position="142"/>
    </location>
</feature>
<evidence type="ECO:0000256" key="6">
    <source>
        <dbReference type="SAM" id="MobiDB-lite"/>
    </source>
</evidence>
<evidence type="ECO:0000256" key="4">
    <source>
        <dbReference type="ARBA" id="ARBA00023242"/>
    </source>
</evidence>
<proteinExistence type="inferred from homology"/>
<dbReference type="InterPro" id="IPR011687">
    <property type="entry name" value="Nop53/GLTSCR2"/>
</dbReference>
<accession>A0A2T6ZXN1</accession>
<keyword evidence="4 5" id="KW-0539">Nucleus</keyword>
<comment type="function">
    <text evidence="5">May play a role in ribosome biogenesis.</text>
</comment>
<feature type="region of interest" description="Disordered" evidence="6">
    <location>
        <begin position="83"/>
        <end position="107"/>
    </location>
</feature>
<dbReference type="STRING" id="42251.A0A2T6ZXN1"/>
<comment type="subcellular location">
    <subcellularLocation>
        <location evidence="5">Nucleus</location>
        <location evidence="5">Nucleolus</location>
    </subcellularLocation>
    <subcellularLocation>
        <location evidence="5">Nucleus</location>
        <location evidence="5">Nucleoplasm</location>
    </subcellularLocation>
</comment>
<dbReference type="GO" id="GO:0005654">
    <property type="term" value="C:nucleoplasm"/>
    <property type="evidence" value="ECO:0007669"/>
    <property type="project" value="UniProtKB-SubCell"/>
</dbReference>
<dbReference type="OrthoDB" id="5072at2759"/>
<feature type="compositionally biased region" description="Acidic residues" evidence="6">
    <location>
        <begin position="255"/>
        <end position="265"/>
    </location>
</feature>
<name>A0A2T6ZXN1_TUBBO</name>
<dbReference type="PANTHER" id="PTHR14211:SF7">
    <property type="entry name" value="RIBOSOME BIOGENESIS PROTEIN NOP53"/>
    <property type="match status" value="1"/>
</dbReference>
<dbReference type="GO" id="GO:0005730">
    <property type="term" value="C:nucleolus"/>
    <property type="evidence" value="ECO:0007669"/>
    <property type="project" value="UniProtKB-SubCell"/>
</dbReference>
<dbReference type="AlphaFoldDB" id="A0A2T6ZXN1"/>
<dbReference type="GO" id="GO:0006364">
    <property type="term" value="P:rRNA processing"/>
    <property type="evidence" value="ECO:0007669"/>
    <property type="project" value="TreeGrafter"/>
</dbReference>
<comment type="caution">
    <text evidence="7">The sequence shown here is derived from an EMBL/GenBank/DDBJ whole genome shotgun (WGS) entry which is preliminary data.</text>
</comment>
<evidence type="ECO:0000256" key="1">
    <source>
        <dbReference type="ARBA" id="ARBA00008838"/>
    </source>
</evidence>
<protein>
    <recommendedName>
        <fullName evidence="2 5">Ribosome biogenesis protein NOP53</fullName>
    </recommendedName>
</protein>
<evidence type="ECO:0000256" key="2">
    <source>
        <dbReference type="ARBA" id="ARBA00018339"/>
    </source>
</evidence>
<keyword evidence="8" id="KW-1185">Reference proteome</keyword>
<feature type="region of interest" description="Disordered" evidence="6">
    <location>
        <begin position="249"/>
        <end position="292"/>
    </location>
</feature>
<dbReference type="Proteomes" id="UP000244722">
    <property type="component" value="Unassembled WGS sequence"/>
</dbReference>
<feature type="region of interest" description="Disordered" evidence="6">
    <location>
        <begin position="122"/>
        <end position="142"/>
    </location>
</feature>
<dbReference type="PIRSF" id="PIRSF017302">
    <property type="entry name" value="Gltscr2"/>
    <property type="match status" value="1"/>
</dbReference>
<keyword evidence="3 5" id="KW-0690">Ribosome biogenesis</keyword>
<reference evidence="7 8" key="1">
    <citation type="submission" date="2017-04" db="EMBL/GenBank/DDBJ databases">
        <title>Draft genome sequence of Tuber borchii Vittad., a whitish edible truffle.</title>
        <authorList>
            <consortium name="DOE Joint Genome Institute"/>
            <person name="Murat C."/>
            <person name="Kuo A."/>
            <person name="Barry K.W."/>
            <person name="Clum A."/>
            <person name="Dockter R.B."/>
            <person name="Fauchery L."/>
            <person name="Iotti M."/>
            <person name="Kohler A."/>
            <person name="Labutti K."/>
            <person name="Lindquist E.A."/>
            <person name="Lipzen A."/>
            <person name="Ohm R.A."/>
            <person name="Wang M."/>
            <person name="Grigoriev I.V."/>
            <person name="Zambonelli A."/>
            <person name="Martin F.M."/>
        </authorList>
    </citation>
    <scope>NUCLEOTIDE SEQUENCE [LARGE SCALE GENOMIC DNA]</scope>
    <source>
        <strain evidence="7 8">Tbo3840</strain>
    </source>
</reference>
<dbReference type="Pfam" id="PF07767">
    <property type="entry name" value="Nop53"/>
    <property type="match status" value="1"/>
</dbReference>
<gene>
    <name evidence="7" type="ORF">B9Z19DRAFT_1114031</name>
</gene>
<dbReference type="GO" id="GO:0008097">
    <property type="term" value="F:5S rRNA binding"/>
    <property type="evidence" value="ECO:0007669"/>
    <property type="project" value="TreeGrafter"/>
</dbReference>
<evidence type="ECO:0000313" key="7">
    <source>
        <dbReference type="EMBL" id="PUU80185.1"/>
    </source>
</evidence>
<dbReference type="GO" id="GO:0000027">
    <property type="term" value="P:ribosomal large subunit assembly"/>
    <property type="evidence" value="ECO:0007669"/>
    <property type="project" value="UniProtKB-UniRule"/>
</dbReference>